<gene>
    <name evidence="1" type="ORF">LV89_04931</name>
</gene>
<comment type="caution">
    <text evidence="1">The sequence shown here is derived from an EMBL/GenBank/DDBJ whole genome shotgun (WGS) entry which is preliminary data.</text>
</comment>
<evidence type="ECO:0000313" key="2">
    <source>
        <dbReference type="Proteomes" id="UP000245489"/>
    </source>
</evidence>
<reference evidence="1 2" key="1">
    <citation type="submission" date="2018-05" db="EMBL/GenBank/DDBJ databases">
        <title>Genomic Encyclopedia of Archaeal and Bacterial Type Strains, Phase II (KMG-II): from individual species to whole genera.</title>
        <authorList>
            <person name="Goeker M."/>
        </authorList>
    </citation>
    <scope>NUCLEOTIDE SEQUENCE [LARGE SCALE GENOMIC DNA]</scope>
    <source>
        <strain evidence="1 2">DSM 22214</strain>
    </source>
</reference>
<sequence>MVDIKHSPQRFAQNHYEIRGNKLEELVAFCLPKVRKQSSEFYSKDIENNGTVYLLMQVLKTSPPAPLRWRGEHSSAFFSPLHRRGVGGEVLH</sequence>
<dbReference type="AlphaFoldDB" id="A0A316DEG8"/>
<dbReference type="EMBL" id="QGGO01000052">
    <property type="protein sequence ID" value="PWK16116.1"/>
    <property type="molecule type" value="Genomic_DNA"/>
</dbReference>
<protein>
    <submittedName>
        <fullName evidence="1">Uncharacterized protein</fullName>
    </submittedName>
</protein>
<name>A0A316DEG8_9BACT</name>
<evidence type="ECO:0000313" key="1">
    <source>
        <dbReference type="EMBL" id="PWK16116.1"/>
    </source>
</evidence>
<proteinExistence type="predicted"/>
<organism evidence="1 2">
    <name type="scientific">Arcicella aurantiaca</name>
    <dbReference type="NCBI Taxonomy" id="591202"/>
    <lineage>
        <taxon>Bacteria</taxon>
        <taxon>Pseudomonadati</taxon>
        <taxon>Bacteroidota</taxon>
        <taxon>Cytophagia</taxon>
        <taxon>Cytophagales</taxon>
        <taxon>Flectobacillaceae</taxon>
        <taxon>Arcicella</taxon>
    </lineage>
</organism>
<dbReference type="Proteomes" id="UP000245489">
    <property type="component" value="Unassembled WGS sequence"/>
</dbReference>
<accession>A0A316DEG8</accession>
<keyword evidence="2" id="KW-1185">Reference proteome</keyword>